<protein>
    <submittedName>
        <fullName evidence="2">Peptide-methionine (R)-S-oxide reductase MsrB</fullName>
        <ecNumber evidence="2">1.8.4.12</ecNumber>
    </submittedName>
</protein>
<feature type="compositionally biased region" description="Basic residues" evidence="1">
    <location>
        <begin position="102"/>
        <end position="116"/>
    </location>
</feature>
<feature type="region of interest" description="Disordered" evidence="1">
    <location>
        <begin position="1"/>
        <end position="43"/>
    </location>
</feature>
<feature type="non-terminal residue" evidence="2">
    <location>
        <position position="1"/>
    </location>
</feature>
<name>A0A6J4RX32_9ACTN</name>
<gene>
    <name evidence="2" type="ORF">AVDCRST_MAG30-971</name>
</gene>
<dbReference type="GO" id="GO:0033743">
    <property type="term" value="F:peptide-methionine (R)-S-oxide reductase activity"/>
    <property type="evidence" value="ECO:0007669"/>
    <property type="project" value="UniProtKB-EC"/>
</dbReference>
<dbReference type="EMBL" id="CADCVS010000161">
    <property type="protein sequence ID" value="CAA9483993.1"/>
    <property type="molecule type" value="Genomic_DNA"/>
</dbReference>
<proteinExistence type="predicted"/>
<feature type="non-terminal residue" evidence="2">
    <location>
        <position position="135"/>
    </location>
</feature>
<organism evidence="2">
    <name type="scientific">uncultured Solirubrobacteraceae bacterium</name>
    <dbReference type="NCBI Taxonomy" id="1162706"/>
    <lineage>
        <taxon>Bacteria</taxon>
        <taxon>Bacillati</taxon>
        <taxon>Actinomycetota</taxon>
        <taxon>Thermoleophilia</taxon>
        <taxon>Solirubrobacterales</taxon>
        <taxon>Solirubrobacteraceae</taxon>
        <taxon>environmental samples</taxon>
    </lineage>
</organism>
<evidence type="ECO:0000313" key="2">
    <source>
        <dbReference type="EMBL" id="CAA9483993.1"/>
    </source>
</evidence>
<feature type="region of interest" description="Disordered" evidence="1">
    <location>
        <begin position="65"/>
        <end position="116"/>
    </location>
</feature>
<feature type="compositionally biased region" description="Basic and acidic residues" evidence="1">
    <location>
        <begin position="65"/>
        <end position="101"/>
    </location>
</feature>
<evidence type="ECO:0000256" key="1">
    <source>
        <dbReference type="SAM" id="MobiDB-lite"/>
    </source>
</evidence>
<keyword evidence="2" id="KW-0560">Oxidoreductase</keyword>
<dbReference type="AlphaFoldDB" id="A0A6J4RX32"/>
<sequence length="135" mass="15189">EHSRGEDRAGVAGAADPGAVRGPAQARDRAGLHGPVLGRQGGRRLPVRGLWRRALLLRHEVRLRDGMAELHGPDGRRERRDPDGPLAVHEAHGGRLQELRRAPRPRLRRRPARRRRQAVLHQLLRARPRHDAEGL</sequence>
<feature type="compositionally biased region" description="Low complexity" evidence="1">
    <location>
        <begin position="10"/>
        <end position="24"/>
    </location>
</feature>
<dbReference type="EC" id="1.8.4.12" evidence="2"/>
<accession>A0A6J4RX32</accession>
<reference evidence="2" key="1">
    <citation type="submission" date="2020-02" db="EMBL/GenBank/DDBJ databases">
        <authorList>
            <person name="Meier V. D."/>
        </authorList>
    </citation>
    <scope>NUCLEOTIDE SEQUENCE</scope>
    <source>
        <strain evidence="2">AVDCRST_MAG30</strain>
    </source>
</reference>